<dbReference type="GO" id="GO:0070154">
    <property type="term" value="P:mitochondrial lysyl-tRNA aminoacylation"/>
    <property type="evidence" value="ECO:0007669"/>
    <property type="project" value="TreeGrafter"/>
</dbReference>
<dbReference type="CDD" id="cd04322">
    <property type="entry name" value="LysRS_N"/>
    <property type="match status" value="1"/>
</dbReference>
<dbReference type="GO" id="GO:0005739">
    <property type="term" value="C:mitochondrion"/>
    <property type="evidence" value="ECO:0007669"/>
    <property type="project" value="TreeGrafter"/>
</dbReference>
<dbReference type="PRINTS" id="PR00982">
    <property type="entry name" value="TRNASYNTHLYS"/>
</dbReference>
<dbReference type="InterPro" id="IPR012340">
    <property type="entry name" value="NA-bd_OB-fold"/>
</dbReference>
<keyword evidence="1" id="KW-0436">Ligase</keyword>
<evidence type="ECO:0000256" key="1">
    <source>
        <dbReference type="ARBA" id="ARBA00022598"/>
    </source>
</evidence>
<dbReference type="Proteomes" id="UP000799429">
    <property type="component" value="Unassembled WGS sequence"/>
</dbReference>
<evidence type="ECO:0000256" key="5">
    <source>
        <dbReference type="ARBA" id="ARBA00030563"/>
    </source>
</evidence>
<proteinExistence type="predicted"/>
<dbReference type="InterPro" id="IPR045864">
    <property type="entry name" value="aa-tRNA-synth_II/BPL/LPL"/>
</dbReference>
<evidence type="ECO:0000256" key="2">
    <source>
        <dbReference type="ARBA" id="ARBA00022741"/>
    </source>
</evidence>
<dbReference type="SUPFAM" id="SSF55681">
    <property type="entry name" value="Class II aaRS and biotin synthetases"/>
    <property type="match status" value="1"/>
</dbReference>
<dbReference type="PANTHER" id="PTHR42918">
    <property type="entry name" value="LYSYL-TRNA SYNTHETASE"/>
    <property type="match status" value="1"/>
</dbReference>
<dbReference type="GO" id="GO:0005524">
    <property type="term" value="F:ATP binding"/>
    <property type="evidence" value="ECO:0007669"/>
    <property type="project" value="UniProtKB-KW"/>
</dbReference>
<dbReference type="AlphaFoldDB" id="A0A9P4VT51"/>
<comment type="caution">
    <text evidence="7">The sequence shown here is derived from an EMBL/GenBank/DDBJ whole genome shotgun (WGS) entry which is preliminary data.</text>
</comment>
<reference evidence="7" key="1">
    <citation type="journal article" date="2020" name="Stud. Mycol.">
        <title>101 Dothideomycetes genomes: a test case for predicting lifestyles and emergence of pathogens.</title>
        <authorList>
            <person name="Haridas S."/>
            <person name="Albert R."/>
            <person name="Binder M."/>
            <person name="Bloem J."/>
            <person name="Labutti K."/>
            <person name="Salamov A."/>
            <person name="Andreopoulos B."/>
            <person name="Baker S."/>
            <person name="Barry K."/>
            <person name="Bills G."/>
            <person name="Bluhm B."/>
            <person name="Cannon C."/>
            <person name="Castanera R."/>
            <person name="Culley D."/>
            <person name="Daum C."/>
            <person name="Ezra D."/>
            <person name="Gonzalez J."/>
            <person name="Henrissat B."/>
            <person name="Kuo A."/>
            <person name="Liang C."/>
            <person name="Lipzen A."/>
            <person name="Lutzoni F."/>
            <person name="Magnuson J."/>
            <person name="Mondo S."/>
            <person name="Nolan M."/>
            <person name="Ohm R."/>
            <person name="Pangilinan J."/>
            <person name="Park H.-J."/>
            <person name="Ramirez L."/>
            <person name="Alfaro M."/>
            <person name="Sun H."/>
            <person name="Tritt A."/>
            <person name="Yoshinaga Y."/>
            <person name="Zwiers L.-H."/>
            <person name="Turgeon B."/>
            <person name="Goodwin S."/>
            <person name="Spatafora J."/>
            <person name="Crous P."/>
            <person name="Grigoriev I."/>
        </authorList>
    </citation>
    <scope>NUCLEOTIDE SEQUENCE</scope>
    <source>
        <strain evidence="7">CBS 101060</strain>
    </source>
</reference>
<dbReference type="Pfam" id="PF00152">
    <property type="entry name" value="tRNA-synt_2"/>
    <property type="match status" value="1"/>
</dbReference>
<evidence type="ECO:0000256" key="4">
    <source>
        <dbReference type="ARBA" id="ARBA00023146"/>
    </source>
</evidence>
<evidence type="ECO:0000256" key="3">
    <source>
        <dbReference type="ARBA" id="ARBA00022840"/>
    </source>
</evidence>
<sequence>MRKDVCRFLHPYLCKGVKPSAKLEFTQTYRTFQRRCYASNPPADSQRVSLTVDHQKRLKQLERNGRLMRMHPPLGTLLGGPHYLSVPQFNAWARSSDIPYSAGVTKQVIGRVQTVRTAGSKLVFFDLVYREEKVQGMCNFRILEENGVSREQWQHFKRLIRKGDWFAINGQITKTSTGELSILASQLPQILSPSEHQIPETLVDPETRARYPHVDLLVNKRSRDIIRLRHQVIKCLRDFLDEDGFTEVSTPILTPGVGGAVARPFETEGTEFPWTPLRLRIAPELYLKKLLVGYSEPIYEIGQVFRNEGTDGTHNPEFSICEFYEPLATLEDLIQRTENLFRLISRKIHSMEEQLPSISQVPIDFQPEFKRLPFIPTLESAIGHKLPDLSSPSATDELRSLFAELNLPLPATPNLPRLLDALAGEYIEPLCTSPTFIIHHPAVLSPLSKSFLCPTTNQYVAARVELFINSREYVNAYEEENDPREQRRKFEEQLRFKEEGTEGGIDEGYLEALEWGLPPTGGWGMGIDRVVMLFAGVERIGDVLPFGLLRNVVRASQGGERKM</sequence>
<name>A0A9P4VT51_9PEZI</name>
<dbReference type="InterPro" id="IPR004365">
    <property type="entry name" value="NA-bd_OB_tRNA"/>
</dbReference>
<dbReference type="InterPro" id="IPR044136">
    <property type="entry name" value="Lys-tRNA-ligase_II_N"/>
</dbReference>
<accession>A0A9P4VT51</accession>
<feature type="domain" description="Aminoacyl-transfer RNA synthetases class-II family profile" evidence="6">
    <location>
        <begin position="226"/>
        <end position="545"/>
    </location>
</feature>
<dbReference type="InterPro" id="IPR004364">
    <property type="entry name" value="Aa-tRNA-synt_II"/>
</dbReference>
<keyword evidence="2" id="KW-0547">Nucleotide-binding</keyword>
<dbReference type="OrthoDB" id="21243at2759"/>
<organism evidence="7 8">
    <name type="scientific">Patellaria atrata CBS 101060</name>
    <dbReference type="NCBI Taxonomy" id="1346257"/>
    <lineage>
        <taxon>Eukaryota</taxon>
        <taxon>Fungi</taxon>
        <taxon>Dikarya</taxon>
        <taxon>Ascomycota</taxon>
        <taxon>Pezizomycotina</taxon>
        <taxon>Dothideomycetes</taxon>
        <taxon>Dothideomycetes incertae sedis</taxon>
        <taxon>Patellariales</taxon>
        <taxon>Patellariaceae</taxon>
        <taxon>Patellaria</taxon>
    </lineage>
</organism>
<dbReference type="Pfam" id="PF01336">
    <property type="entry name" value="tRNA_anti-codon"/>
    <property type="match status" value="1"/>
</dbReference>
<evidence type="ECO:0000313" key="8">
    <source>
        <dbReference type="Proteomes" id="UP000799429"/>
    </source>
</evidence>
<protein>
    <recommendedName>
        <fullName evidence="5">Lysyl-tRNA synthetase</fullName>
    </recommendedName>
</protein>
<dbReference type="GO" id="GO:0000049">
    <property type="term" value="F:tRNA binding"/>
    <property type="evidence" value="ECO:0007669"/>
    <property type="project" value="TreeGrafter"/>
</dbReference>
<gene>
    <name evidence="7" type="ORF">M501DRAFT_1011115</name>
</gene>
<keyword evidence="3" id="KW-0067">ATP-binding</keyword>
<evidence type="ECO:0000259" key="6">
    <source>
        <dbReference type="PROSITE" id="PS50862"/>
    </source>
</evidence>
<dbReference type="PROSITE" id="PS50862">
    <property type="entry name" value="AA_TRNA_LIGASE_II"/>
    <property type="match status" value="1"/>
</dbReference>
<dbReference type="PANTHER" id="PTHR42918:SF5">
    <property type="entry name" value="LYSINE--TRNA LIGASE, MITOCHONDRIAL"/>
    <property type="match status" value="1"/>
</dbReference>
<dbReference type="InterPro" id="IPR006195">
    <property type="entry name" value="aa-tRNA-synth_II"/>
</dbReference>
<dbReference type="SUPFAM" id="SSF50249">
    <property type="entry name" value="Nucleic acid-binding proteins"/>
    <property type="match status" value="1"/>
</dbReference>
<keyword evidence="8" id="KW-1185">Reference proteome</keyword>
<dbReference type="Gene3D" id="3.30.930.10">
    <property type="entry name" value="Bira Bifunctional Protein, Domain 2"/>
    <property type="match status" value="1"/>
</dbReference>
<dbReference type="Gene3D" id="2.40.50.140">
    <property type="entry name" value="Nucleic acid-binding proteins"/>
    <property type="match status" value="1"/>
</dbReference>
<dbReference type="EMBL" id="MU006095">
    <property type="protein sequence ID" value="KAF2839234.1"/>
    <property type="molecule type" value="Genomic_DNA"/>
</dbReference>
<evidence type="ECO:0000313" key="7">
    <source>
        <dbReference type="EMBL" id="KAF2839234.1"/>
    </source>
</evidence>
<dbReference type="InterPro" id="IPR018149">
    <property type="entry name" value="Lys-tRNA-synth_II_C"/>
</dbReference>
<keyword evidence="4" id="KW-0030">Aminoacyl-tRNA synthetase</keyword>
<dbReference type="GO" id="GO:0004824">
    <property type="term" value="F:lysine-tRNA ligase activity"/>
    <property type="evidence" value="ECO:0007669"/>
    <property type="project" value="InterPro"/>
</dbReference>